<evidence type="ECO:0000256" key="4">
    <source>
        <dbReference type="ARBA" id="ARBA00012438"/>
    </source>
</evidence>
<feature type="compositionally biased region" description="Pro residues" evidence="12">
    <location>
        <begin position="491"/>
        <end position="508"/>
    </location>
</feature>
<gene>
    <name evidence="16" type="ORF">NCCP1664_13260</name>
</gene>
<keyword evidence="9 13" id="KW-1133">Transmembrane helix</keyword>
<evidence type="ECO:0000256" key="3">
    <source>
        <dbReference type="ARBA" id="ARBA00004236"/>
    </source>
</evidence>
<evidence type="ECO:0000256" key="13">
    <source>
        <dbReference type="SAM" id="Phobius"/>
    </source>
</evidence>
<evidence type="ECO:0000256" key="8">
    <source>
        <dbReference type="ARBA" id="ARBA00022777"/>
    </source>
</evidence>
<keyword evidence="17" id="KW-1185">Reference proteome</keyword>
<keyword evidence="10" id="KW-0902">Two-component regulatory system</keyword>
<dbReference type="GO" id="GO:0000155">
    <property type="term" value="F:phosphorelay sensor kinase activity"/>
    <property type="evidence" value="ECO:0007669"/>
    <property type="project" value="InterPro"/>
</dbReference>
<dbReference type="EC" id="2.7.13.3" evidence="4"/>
<accession>A0A5A7NQ61</accession>
<dbReference type="CDD" id="cd00082">
    <property type="entry name" value="HisKA"/>
    <property type="match status" value="1"/>
</dbReference>
<dbReference type="CDD" id="cd00075">
    <property type="entry name" value="HATPase"/>
    <property type="match status" value="1"/>
</dbReference>
<dbReference type="SMART" id="SM00387">
    <property type="entry name" value="HATPase_c"/>
    <property type="match status" value="1"/>
</dbReference>
<dbReference type="GO" id="GO:0005886">
    <property type="term" value="C:plasma membrane"/>
    <property type="evidence" value="ECO:0007669"/>
    <property type="project" value="UniProtKB-SubCell"/>
</dbReference>
<evidence type="ECO:0000256" key="12">
    <source>
        <dbReference type="SAM" id="MobiDB-lite"/>
    </source>
</evidence>
<keyword evidence="11 13" id="KW-0472">Membrane</keyword>
<dbReference type="Proteomes" id="UP000325307">
    <property type="component" value="Unassembled WGS sequence"/>
</dbReference>
<dbReference type="InterPro" id="IPR004358">
    <property type="entry name" value="Sig_transdc_His_kin-like_C"/>
</dbReference>
<dbReference type="InterPro" id="IPR003594">
    <property type="entry name" value="HATPase_dom"/>
</dbReference>
<dbReference type="SUPFAM" id="SSF47384">
    <property type="entry name" value="Homodimeric domain of signal transducing histidine kinase"/>
    <property type="match status" value="1"/>
</dbReference>
<evidence type="ECO:0000256" key="2">
    <source>
        <dbReference type="ARBA" id="ARBA00001968"/>
    </source>
</evidence>
<evidence type="ECO:0000256" key="9">
    <source>
        <dbReference type="ARBA" id="ARBA00022989"/>
    </source>
</evidence>
<reference evidence="16 17" key="1">
    <citation type="submission" date="2019-09" db="EMBL/GenBank/DDBJ databases">
        <title>Arthrobacter zafarii sp. nov., a moderately thermotolerant and halotolerant actinobacterium isolated from Cholistan desert soil of Pakistan.</title>
        <authorList>
            <person name="Amin A."/>
            <person name="Ahmed I."/>
            <person name="Khalid N."/>
            <person name="Schumann P."/>
            <person name="Busse H.J."/>
            <person name="Khan I.U."/>
            <person name="Li S."/>
            <person name="Li W.J."/>
        </authorList>
    </citation>
    <scope>NUCLEOTIDE SEQUENCE [LARGE SCALE GENOMIC DNA]</scope>
    <source>
        <strain evidence="16 17">NCCP-1664</strain>
    </source>
</reference>
<dbReference type="Pfam" id="PF02518">
    <property type="entry name" value="HATPase_c"/>
    <property type="match status" value="1"/>
</dbReference>
<feature type="transmembrane region" description="Helical" evidence="13">
    <location>
        <begin position="25"/>
        <end position="43"/>
    </location>
</feature>
<feature type="region of interest" description="Disordered" evidence="12">
    <location>
        <begin position="488"/>
        <end position="508"/>
    </location>
</feature>
<comment type="caution">
    <text evidence="16">The sequence shown here is derived from an EMBL/GenBank/DDBJ whole genome shotgun (WGS) entry which is preliminary data.</text>
</comment>
<dbReference type="InterPro" id="IPR005467">
    <property type="entry name" value="His_kinase_dom"/>
</dbReference>
<comment type="catalytic activity">
    <reaction evidence="1">
        <text>ATP + protein L-histidine = ADP + protein N-phospho-L-histidine.</text>
        <dbReference type="EC" id="2.7.13.3"/>
    </reaction>
</comment>
<evidence type="ECO:0000259" key="15">
    <source>
        <dbReference type="PROSITE" id="PS50885"/>
    </source>
</evidence>
<feature type="domain" description="Histidine kinase" evidence="14">
    <location>
        <begin position="276"/>
        <end position="491"/>
    </location>
</feature>
<comment type="cofactor">
    <cofactor evidence="2">
        <name>a divalent metal cation</name>
        <dbReference type="ChEBI" id="CHEBI:60240"/>
    </cofactor>
</comment>
<evidence type="ECO:0000313" key="17">
    <source>
        <dbReference type="Proteomes" id="UP000325307"/>
    </source>
</evidence>
<keyword evidence="5" id="KW-0597">Phosphoprotein</keyword>
<dbReference type="OrthoDB" id="9786919at2"/>
<name>A0A5A7NQ61_9MICC</name>
<protein>
    <recommendedName>
        <fullName evidence="4">histidine kinase</fullName>
        <ecNumber evidence="4">2.7.13.3</ecNumber>
    </recommendedName>
</protein>
<dbReference type="Pfam" id="PF00512">
    <property type="entry name" value="HisKA"/>
    <property type="match status" value="1"/>
</dbReference>
<keyword evidence="6" id="KW-0808">Transferase</keyword>
<dbReference type="Gene3D" id="3.30.565.10">
    <property type="entry name" value="Histidine kinase-like ATPase, C-terminal domain"/>
    <property type="match status" value="1"/>
</dbReference>
<dbReference type="InterPro" id="IPR050428">
    <property type="entry name" value="TCS_sensor_his_kinase"/>
</dbReference>
<keyword evidence="8 16" id="KW-0418">Kinase</keyword>
<feature type="domain" description="HAMP" evidence="15">
    <location>
        <begin position="199"/>
        <end position="261"/>
    </location>
</feature>
<dbReference type="RefSeq" id="WP_149956447.1">
    <property type="nucleotide sequence ID" value="NZ_BKDJ01000005.1"/>
</dbReference>
<keyword evidence="7 13" id="KW-0812">Transmembrane</keyword>
<dbReference type="SMART" id="SM00388">
    <property type="entry name" value="HisKA"/>
    <property type="match status" value="1"/>
</dbReference>
<comment type="subcellular location">
    <subcellularLocation>
        <location evidence="3">Cell membrane</location>
    </subcellularLocation>
</comment>
<evidence type="ECO:0000256" key="10">
    <source>
        <dbReference type="ARBA" id="ARBA00023012"/>
    </source>
</evidence>
<organism evidence="16 17">
    <name type="scientific">Zafaria cholistanensis</name>
    <dbReference type="NCBI Taxonomy" id="1682741"/>
    <lineage>
        <taxon>Bacteria</taxon>
        <taxon>Bacillati</taxon>
        <taxon>Actinomycetota</taxon>
        <taxon>Actinomycetes</taxon>
        <taxon>Micrococcales</taxon>
        <taxon>Micrococcaceae</taxon>
        <taxon>Zafaria</taxon>
    </lineage>
</organism>
<dbReference type="GO" id="GO:0005509">
    <property type="term" value="F:calcium ion binding"/>
    <property type="evidence" value="ECO:0007669"/>
    <property type="project" value="UniProtKB-ARBA"/>
</dbReference>
<dbReference type="InterPro" id="IPR036097">
    <property type="entry name" value="HisK_dim/P_sf"/>
</dbReference>
<dbReference type="FunFam" id="1.10.287.130:FF:000001">
    <property type="entry name" value="Two-component sensor histidine kinase"/>
    <property type="match status" value="1"/>
</dbReference>
<evidence type="ECO:0000256" key="5">
    <source>
        <dbReference type="ARBA" id="ARBA00022553"/>
    </source>
</evidence>
<dbReference type="FunFam" id="3.30.565.10:FF:000006">
    <property type="entry name" value="Sensor histidine kinase WalK"/>
    <property type="match status" value="1"/>
</dbReference>
<dbReference type="SMART" id="SM00304">
    <property type="entry name" value="HAMP"/>
    <property type="match status" value="1"/>
</dbReference>
<dbReference type="PROSITE" id="PS50109">
    <property type="entry name" value="HIS_KIN"/>
    <property type="match status" value="1"/>
</dbReference>
<dbReference type="EMBL" id="BKDJ01000005">
    <property type="protein sequence ID" value="GER22829.1"/>
    <property type="molecule type" value="Genomic_DNA"/>
</dbReference>
<dbReference type="PROSITE" id="PS50885">
    <property type="entry name" value="HAMP"/>
    <property type="match status" value="1"/>
</dbReference>
<evidence type="ECO:0000259" key="14">
    <source>
        <dbReference type="PROSITE" id="PS50109"/>
    </source>
</evidence>
<evidence type="ECO:0000256" key="7">
    <source>
        <dbReference type="ARBA" id="ARBA00022692"/>
    </source>
</evidence>
<evidence type="ECO:0000256" key="6">
    <source>
        <dbReference type="ARBA" id="ARBA00022679"/>
    </source>
</evidence>
<dbReference type="PANTHER" id="PTHR45436">
    <property type="entry name" value="SENSOR HISTIDINE KINASE YKOH"/>
    <property type="match status" value="1"/>
</dbReference>
<evidence type="ECO:0000313" key="16">
    <source>
        <dbReference type="EMBL" id="GER22829.1"/>
    </source>
</evidence>
<dbReference type="AlphaFoldDB" id="A0A5A7NQ61"/>
<dbReference type="Gene3D" id="6.10.340.10">
    <property type="match status" value="1"/>
</dbReference>
<dbReference type="PANTHER" id="PTHR45436:SF5">
    <property type="entry name" value="SENSOR HISTIDINE KINASE TRCS"/>
    <property type="match status" value="1"/>
</dbReference>
<dbReference type="Gene3D" id="1.10.287.130">
    <property type="match status" value="1"/>
</dbReference>
<dbReference type="InterPro" id="IPR003660">
    <property type="entry name" value="HAMP_dom"/>
</dbReference>
<proteinExistence type="predicted"/>
<evidence type="ECO:0000256" key="11">
    <source>
        <dbReference type="ARBA" id="ARBA00023136"/>
    </source>
</evidence>
<dbReference type="PRINTS" id="PR00344">
    <property type="entry name" value="BCTRLSENSOR"/>
</dbReference>
<dbReference type="SUPFAM" id="SSF55874">
    <property type="entry name" value="ATPase domain of HSP90 chaperone/DNA topoisomerase II/histidine kinase"/>
    <property type="match status" value="1"/>
</dbReference>
<sequence length="508" mass="52979">MTEAGSGARPDSAVVRRSMSLSHRLVAALLALLALICMVIGLITHTAMERTLYAQVDQQLAFASARAVAFQRSGAAGGYGRDPLDAPGQASGTVNARLNGGVLAVGGVLDPQTGERRGISQDDAARLAALVPGAAPVEARLSVGPYRLVAVQNSADGTVITGLPLAPAKSTLESLTWTMLLVSAAGLAATGLVGSLIIRRSLRPLERVSAVAGAVAELPLDAGEVRLAQRVGPADSHPGTEAGNVGHALNALLENVESALEVRQRSDAQMRRFVGDASHELRTPLAAIRGYSELVAATEHLSDDGRRSLDRVVEQSRRMGSLVENLLLLARLDEGKKPSFGEVDLVPLVADAVRDLSVSAPGHVWRLDLPGAPVPVHGDGPQLARVLDNLLSNARKHTRDGTTVEAALRRSADGREAVLTVADNGEGIDPEFLPRVFERFARADKARSGSDGTTGLGLPIARAIVEAHNGSLRVASRPGRTAFEVHLPLATPAPPRPAAPPRSGPGPD</sequence>
<dbReference type="InterPro" id="IPR003661">
    <property type="entry name" value="HisK_dim/P_dom"/>
</dbReference>
<evidence type="ECO:0000256" key="1">
    <source>
        <dbReference type="ARBA" id="ARBA00000085"/>
    </source>
</evidence>
<dbReference type="InterPro" id="IPR036890">
    <property type="entry name" value="HATPase_C_sf"/>
</dbReference>